<gene>
    <name evidence="1" type="ORF">ACFOPQ_08815</name>
</gene>
<comment type="caution">
    <text evidence="1">The sequence shown here is derived from an EMBL/GenBank/DDBJ whole genome shotgun (WGS) entry which is preliminary data.</text>
</comment>
<keyword evidence="2" id="KW-1185">Reference proteome</keyword>
<dbReference type="RefSeq" id="WP_380077211.1">
    <property type="nucleotide sequence ID" value="NZ_JBHRZF010000105.1"/>
</dbReference>
<name>A0ABV8A636_9DEIO</name>
<protein>
    <submittedName>
        <fullName evidence="1">Uncharacterized protein</fullName>
    </submittedName>
</protein>
<evidence type="ECO:0000313" key="2">
    <source>
        <dbReference type="Proteomes" id="UP001595748"/>
    </source>
</evidence>
<accession>A0ABV8A636</accession>
<dbReference type="Proteomes" id="UP001595748">
    <property type="component" value="Unassembled WGS sequence"/>
</dbReference>
<sequence>MFADREVSARVKVSGLLVGLTRQWRQHLLNFVTWTATCSRSGGPQLSD</sequence>
<proteinExistence type="predicted"/>
<reference evidence="2" key="1">
    <citation type="journal article" date="2019" name="Int. J. Syst. Evol. Microbiol.">
        <title>The Global Catalogue of Microorganisms (GCM) 10K type strain sequencing project: providing services to taxonomists for standard genome sequencing and annotation.</title>
        <authorList>
            <consortium name="The Broad Institute Genomics Platform"/>
            <consortium name="The Broad Institute Genome Sequencing Center for Infectious Disease"/>
            <person name="Wu L."/>
            <person name="Ma J."/>
        </authorList>
    </citation>
    <scope>NUCLEOTIDE SEQUENCE [LARGE SCALE GENOMIC DNA]</scope>
    <source>
        <strain evidence="2">CCTCC AB 2013263</strain>
    </source>
</reference>
<organism evidence="1 2">
    <name type="scientific">Deinococcus antarcticus</name>
    <dbReference type="NCBI Taxonomy" id="1298767"/>
    <lineage>
        <taxon>Bacteria</taxon>
        <taxon>Thermotogati</taxon>
        <taxon>Deinococcota</taxon>
        <taxon>Deinococci</taxon>
        <taxon>Deinococcales</taxon>
        <taxon>Deinococcaceae</taxon>
        <taxon>Deinococcus</taxon>
    </lineage>
</organism>
<evidence type="ECO:0000313" key="1">
    <source>
        <dbReference type="EMBL" id="MFC3860865.1"/>
    </source>
</evidence>
<dbReference type="EMBL" id="JBHRZF010000105">
    <property type="protein sequence ID" value="MFC3860865.1"/>
    <property type="molecule type" value="Genomic_DNA"/>
</dbReference>